<keyword evidence="3" id="KW-0121">Carboxypeptidase</keyword>
<comment type="similarity">
    <text evidence="1">Belongs to the peptidase S10 family.</text>
</comment>
<dbReference type="Gene3D" id="3.40.50.1820">
    <property type="entry name" value="alpha/beta hydrolase"/>
    <property type="match status" value="1"/>
</dbReference>
<dbReference type="AlphaFoldDB" id="A0AAW2UYG1"/>
<protein>
    <submittedName>
        <fullName evidence="3">Serine carboxypeptidase-like 18</fullName>
    </submittedName>
</protein>
<dbReference type="EMBL" id="JACGWN010000011">
    <property type="protein sequence ID" value="KAL0422545.1"/>
    <property type="molecule type" value="Genomic_DNA"/>
</dbReference>
<sequence>MKLNYYSSLIHSLILCFLLLINTNPITTASSQFIISTLPGYPAGTPLPFKLETGERPSKRSSHTVARRGPGCSGFSALIYEIGPLAFDVEGFDGSFASFSLNPYSWTKIANIIFIDYPAGAGFSYATTSQGYNNSDTKSAEYNYLFMRKWLLNHPEFVRNRLYVAGDSYGGKIVPMVALEIAKGNEAGFEPRMSIQGYIVGNSITHANEDHNEILPYAHRMALISDEYFELARSSCHGEYFENADPENAQCIYALQLVQECTSHLNHDHILEPKCNVDDKSPRPNVSWSGQLFLGMILLTSFPCPNKSNHGAE</sequence>
<accession>A0AAW2UYG1</accession>
<dbReference type="PANTHER" id="PTHR11802">
    <property type="entry name" value="SERINE PROTEASE FAMILY S10 SERINE CARBOXYPEPTIDASE"/>
    <property type="match status" value="1"/>
</dbReference>
<keyword evidence="3" id="KW-0645">Protease</keyword>
<dbReference type="GO" id="GO:0006508">
    <property type="term" value="P:proteolysis"/>
    <property type="evidence" value="ECO:0007669"/>
    <property type="project" value="InterPro"/>
</dbReference>
<dbReference type="SUPFAM" id="SSF53474">
    <property type="entry name" value="alpha/beta-Hydrolases"/>
    <property type="match status" value="1"/>
</dbReference>
<dbReference type="PRINTS" id="PR00724">
    <property type="entry name" value="CRBOXYPTASEC"/>
</dbReference>
<dbReference type="GO" id="GO:0016747">
    <property type="term" value="F:acyltransferase activity, transferring groups other than amino-acyl groups"/>
    <property type="evidence" value="ECO:0007669"/>
    <property type="project" value="TreeGrafter"/>
</dbReference>
<gene>
    <name evidence="3" type="ORF">Slati_3277400</name>
</gene>
<keyword evidence="2" id="KW-0732">Signal</keyword>
<organism evidence="3">
    <name type="scientific">Sesamum latifolium</name>
    <dbReference type="NCBI Taxonomy" id="2727402"/>
    <lineage>
        <taxon>Eukaryota</taxon>
        <taxon>Viridiplantae</taxon>
        <taxon>Streptophyta</taxon>
        <taxon>Embryophyta</taxon>
        <taxon>Tracheophyta</taxon>
        <taxon>Spermatophyta</taxon>
        <taxon>Magnoliopsida</taxon>
        <taxon>eudicotyledons</taxon>
        <taxon>Gunneridae</taxon>
        <taxon>Pentapetalae</taxon>
        <taxon>asterids</taxon>
        <taxon>lamiids</taxon>
        <taxon>Lamiales</taxon>
        <taxon>Pedaliaceae</taxon>
        <taxon>Sesamum</taxon>
    </lineage>
</organism>
<dbReference type="InterPro" id="IPR029058">
    <property type="entry name" value="AB_hydrolase_fold"/>
</dbReference>
<proteinExistence type="inferred from homology"/>
<dbReference type="InterPro" id="IPR001563">
    <property type="entry name" value="Peptidase_S10"/>
</dbReference>
<dbReference type="GO" id="GO:0019748">
    <property type="term" value="P:secondary metabolic process"/>
    <property type="evidence" value="ECO:0007669"/>
    <property type="project" value="TreeGrafter"/>
</dbReference>
<evidence type="ECO:0000313" key="3">
    <source>
        <dbReference type="EMBL" id="KAL0422545.1"/>
    </source>
</evidence>
<feature type="chain" id="PRO_5043430596" evidence="2">
    <location>
        <begin position="30"/>
        <end position="313"/>
    </location>
</feature>
<feature type="signal peptide" evidence="2">
    <location>
        <begin position="1"/>
        <end position="29"/>
    </location>
</feature>
<dbReference type="GO" id="GO:0004185">
    <property type="term" value="F:serine-type carboxypeptidase activity"/>
    <property type="evidence" value="ECO:0007669"/>
    <property type="project" value="InterPro"/>
</dbReference>
<evidence type="ECO:0000256" key="2">
    <source>
        <dbReference type="SAM" id="SignalP"/>
    </source>
</evidence>
<comment type="caution">
    <text evidence="3">The sequence shown here is derived from an EMBL/GenBank/DDBJ whole genome shotgun (WGS) entry which is preliminary data.</text>
</comment>
<dbReference type="PANTHER" id="PTHR11802:SF224">
    <property type="entry name" value="SERINE CARBOXYPEPTIDASE-LIKE 7 ISOFORM X1"/>
    <property type="match status" value="1"/>
</dbReference>
<name>A0AAW2UYG1_9LAMI</name>
<evidence type="ECO:0000256" key="1">
    <source>
        <dbReference type="ARBA" id="ARBA00009431"/>
    </source>
</evidence>
<keyword evidence="3" id="KW-0378">Hydrolase</keyword>
<dbReference type="Pfam" id="PF00450">
    <property type="entry name" value="Peptidase_S10"/>
    <property type="match status" value="1"/>
</dbReference>
<reference evidence="3" key="1">
    <citation type="submission" date="2020-06" db="EMBL/GenBank/DDBJ databases">
        <authorList>
            <person name="Li T."/>
            <person name="Hu X."/>
            <person name="Zhang T."/>
            <person name="Song X."/>
            <person name="Zhang H."/>
            <person name="Dai N."/>
            <person name="Sheng W."/>
            <person name="Hou X."/>
            <person name="Wei L."/>
        </authorList>
    </citation>
    <scope>NUCLEOTIDE SEQUENCE</scope>
    <source>
        <strain evidence="3">KEN1</strain>
        <tissue evidence="3">Leaf</tissue>
    </source>
</reference>
<reference evidence="3" key="2">
    <citation type="journal article" date="2024" name="Plant">
        <title>Genomic evolution and insights into agronomic trait innovations of Sesamum species.</title>
        <authorList>
            <person name="Miao H."/>
            <person name="Wang L."/>
            <person name="Qu L."/>
            <person name="Liu H."/>
            <person name="Sun Y."/>
            <person name="Le M."/>
            <person name="Wang Q."/>
            <person name="Wei S."/>
            <person name="Zheng Y."/>
            <person name="Lin W."/>
            <person name="Duan Y."/>
            <person name="Cao H."/>
            <person name="Xiong S."/>
            <person name="Wang X."/>
            <person name="Wei L."/>
            <person name="Li C."/>
            <person name="Ma Q."/>
            <person name="Ju M."/>
            <person name="Zhao R."/>
            <person name="Li G."/>
            <person name="Mu C."/>
            <person name="Tian Q."/>
            <person name="Mei H."/>
            <person name="Zhang T."/>
            <person name="Gao T."/>
            <person name="Zhang H."/>
        </authorList>
    </citation>
    <scope>NUCLEOTIDE SEQUENCE</scope>
    <source>
        <tissue evidence="3">Leaf</tissue>
    </source>
</reference>